<evidence type="ECO:0000313" key="1">
    <source>
        <dbReference type="EMBL" id="EKE76735.1"/>
    </source>
</evidence>
<proteinExistence type="predicted"/>
<reference evidence="1 2" key="1">
    <citation type="journal article" date="2012" name="J. Bacteriol.">
        <title>Genome Sequence of Gallaecimonas xiamenensis Type Strain 3-C-1.</title>
        <authorList>
            <person name="Lai Q."/>
            <person name="Wang L."/>
            <person name="Wang W."/>
            <person name="Shao Z."/>
        </authorList>
    </citation>
    <scope>NUCLEOTIDE SEQUENCE [LARGE SCALE GENOMIC DNA]</scope>
    <source>
        <strain evidence="1 2">3-C-1</strain>
    </source>
</reference>
<comment type="caution">
    <text evidence="1">The sequence shown here is derived from an EMBL/GenBank/DDBJ whole genome shotgun (WGS) entry which is preliminary data.</text>
</comment>
<gene>
    <name evidence="1" type="ORF">B3C1_04040</name>
</gene>
<organism evidence="1 2">
    <name type="scientific">Gallaecimonas xiamenensis 3-C-1</name>
    <dbReference type="NCBI Taxonomy" id="745411"/>
    <lineage>
        <taxon>Bacteria</taxon>
        <taxon>Pseudomonadati</taxon>
        <taxon>Pseudomonadota</taxon>
        <taxon>Gammaproteobacteria</taxon>
        <taxon>Enterobacterales</taxon>
        <taxon>Gallaecimonadaceae</taxon>
        <taxon>Gallaecimonas</taxon>
    </lineage>
</organism>
<evidence type="ECO:0000313" key="2">
    <source>
        <dbReference type="Proteomes" id="UP000006755"/>
    </source>
</evidence>
<dbReference type="RefSeq" id="WP_008483091.1">
    <property type="nucleotide sequence ID" value="NZ_AMRI01000004.1"/>
</dbReference>
<protein>
    <submittedName>
        <fullName evidence="1">Uncharacterized protein</fullName>
    </submittedName>
</protein>
<sequence length="100" mass="10984">MLLSSLLFAAQLAQPFPSPYSAQATRLCELAVRGRLGMVRTDHLQVQHQNQLVVVSGTALKPRDPITFVCEFTLDEQDQLHLTKLELLALSTAPAGNTQL</sequence>
<name>K2KHI6_9GAMM</name>
<accession>K2KHI6</accession>
<dbReference type="STRING" id="745411.B3C1_04040"/>
<dbReference type="AlphaFoldDB" id="K2KHI6"/>
<keyword evidence="2" id="KW-1185">Reference proteome</keyword>
<dbReference type="Proteomes" id="UP000006755">
    <property type="component" value="Unassembled WGS sequence"/>
</dbReference>
<dbReference type="EMBL" id="AMRI01000004">
    <property type="protein sequence ID" value="EKE76735.1"/>
    <property type="molecule type" value="Genomic_DNA"/>
</dbReference>
<dbReference type="OrthoDB" id="9953662at2"/>